<evidence type="ECO:0000313" key="9">
    <source>
        <dbReference type="Proteomes" id="UP000318571"/>
    </source>
</evidence>
<evidence type="ECO:0000259" key="7">
    <source>
        <dbReference type="PROSITE" id="PS50240"/>
    </source>
</evidence>
<dbReference type="InterPro" id="IPR001314">
    <property type="entry name" value="Peptidase_S1A"/>
</dbReference>
<protein>
    <recommendedName>
        <fullName evidence="7">Peptidase S1 domain-containing protein</fullName>
    </recommendedName>
</protein>
<keyword evidence="5" id="KW-0720">Serine protease</keyword>
<dbReference type="PANTHER" id="PTHR24252:SF7">
    <property type="entry name" value="HYALIN"/>
    <property type="match status" value="1"/>
</dbReference>
<keyword evidence="3" id="KW-0325">Glycoprotein</keyword>
<feature type="signal peptide" evidence="6">
    <location>
        <begin position="1"/>
        <end position="28"/>
    </location>
</feature>
<comment type="caution">
    <text evidence="8">The sequence shown here is derived from an EMBL/GenBank/DDBJ whole genome shotgun (WGS) entry which is preliminary data.</text>
</comment>
<dbReference type="PRINTS" id="PR00722">
    <property type="entry name" value="CHYMOTRYPSIN"/>
</dbReference>
<feature type="chain" id="PRO_5021922556" description="Peptidase S1 domain-containing protein" evidence="6">
    <location>
        <begin position="29"/>
        <end position="409"/>
    </location>
</feature>
<evidence type="ECO:0000256" key="1">
    <source>
        <dbReference type="ARBA" id="ARBA00022729"/>
    </source>
</evidence>
<dbReference type="InterPro" id="IPR018114">
    <property type="entry name" value="TRYPSIN_HIS"/>
</dbReference>
<dbReference type="InterPro" id="IPR033116">
    <property type="entry name" value="TRYPSIN_SER"/>
</dbReference>
<dbReference type="CDD" id="cd00190">
    <property type="entry name" value="Tryp_SPc"/>
    <property type="match status" value="1"/>
</dbReference>
<evidence type="ECO:0000256" key="4">
    <source>
        <dbReference type="ARBA" id="ARBA00024195"/>
    </source>
</evidence>
<dbReference type="InterPro" id="IPR043504">
    <property type="entry name" value="Peptidase_S1_PA_chymotrypsin"/>
</dbReference>
<dbReference type="SMART" id="SM00020">
    <property type="entry name" value="Tryp_SPc"/>
    <property type="match status" value="1"/>
</dbReference>
<gene>
    <name evidence="8" type="ORF">TCAL_09691</name>
</gene>
<dbReference type="PROSITE" id="PS50240">
    <property type="entry name" value="TRYPSIN_DOM"/>
    <property type="match status" value="1"/>
</dbReference>
<evidence type="ECO:0000313" key="8">
    <source>
        <dbReference type="EMBL" id="TRY62625.1"/>
    </source>
</evidence>
<name>A0A553NB33_TIGCA</name>
<dbReference type="Proteomes" id="UP000318571">
    <property type="component" value="Chromosome 10"/>
</dbReference>
<sequence>MDVLSSHIAWFCLLIHVGLWSINPLSAAREIRARKTCKTFLGESGECTDIHLCRAVLNELNHGILPTICHFDQSLKSLSICCKTSNQNQCGVAFPKYEGYDNAYSSQLKRENAMKQHKSKHPIPLLTSKEIGALYDMANYLKVIKTNVPSAVAKRGPSDEDAEISRGLDAVRFEFPWMAALGKFKTGGSPFWFCGGTLINSRWVLTAAHCFIVNVEIVRLGQLDLEDTQSPDIQDFKVERAILHPSYNSSLLNHDLALIKLDQAVKFTRAIQPLCLSMEEGVDKASALISTGWGHTSHGGRPSNILQKTHRLTRILPKECQAIFEEVAGRGIPLNGYEDLICAKDRQTFSDPCQGDSGGPLMSYHSQSHSFSLVGLVAAGIGCGSRHFPGLYTKVYYYHDWIEGQIKGF</sequence>
<keyword evidence="5" id="KW-0378">Hydrolase</keyword>
<proteinExistence type="inferred from homology"/>
<dbReference type="Gene3D" id="2.40.10.10">
    <property type="entry name" value="Trypsin-like serine proteases"/>
    <property type="match status" value="2"/>
</dbReference>
<dbReference type="Pfam" id="PF00089">
    <property type="entry name" value="Trypsin"/>
    <property type="match status" value="1"/>
</dbReference>
<dbReference type="OrthoDB" id="6359355at2759"/>
<feature type="domain" description="Peptidase S1" evidence="7">
    <location>
        <begin position="164"/>
        <end position="407"/>
    </location>
</feature>
<organism evidence="8 9">
    <name type="scientific">Tigriopus californicus</name>
    <name type="common">Marine copepod</name>
    <dbReference type="NCBI Taxonomy" id="6832"/>
    <lineage>
        <taxon>Eukaryota</taxon>
        <taxon>Metazoa</taxon>
        <taxon>Ecdysozoa</taxon>
        <taxon>Arthropoda</taxon>
        <taxon>Crustacea</taxon>
        <taxon>Multicrustacea</taxon>
        <taxon>Hexanauplia</taxon>
        <taxon>Copepoda</taxon>
        <taxon>Harpacticoida</taxon>
        <taxon>Harpacticidae</taxon>
        <taxon>Tigriopus</taxon>
    </lineage>
</organism>
<keyword evidence="9" id="KW-1185">Reference proteome</keyword>
<dbReference type="STRING" id="6832.A0A553NB33"/>
<dbReference type="PANTHER" id="PTHR24252">
    <property type="entry name" value="ACROSIN-RELATED"/>
    <property type="match status" value="1"/>
</dbReference>
<dbReference type="InterPro" id="IPR001254">
    <property type="entry name" value="Trypsin_dom"/>
</dbReference>
<keyword evidence="5" id="KW-0645">Protease</keyword>
<evidence type="ECO:0000256" key="3">
    <source>
        <dbReference type="ARBA" id="ARBA00023180"/>
    </source>
</evidence>
<dbReference type="GO" id="GO:0006508">
    <property type="term" value="P:proteolysis"/>
    <property type="evidence" value="ECO:0007669"/>
    <property type="project" value="UniProtKB-KW"/>
</dbReference>
<dbReference type="EMBL" id="VCGU01000458">
    <property type="protein sequence ID" value="TRY62625.1"/>
    <property type="molecule type" value="Genomic_DNA"/>
</dbReference>
<evidence type="ECO:0000256" key="2">
    <source>
        <dbReference type="ARBA" id="ARBA00023157"/>
    </source>
</evidence>
<comment type="similarity">
    <text evidence="4">Belongs to the peptidase S1 family. CLIP subfamily.</text>
</comment>
<dbReference type="PROSITE" id="PS00135">
    <property type="entry name" value="TRYPSIN_SER"/>
    <property type="match status" value="1"/>
</dbReference>
<keyword evidence="2" id="KW-1015">Disulfide bond</keyword>
<dbReference type="FunFam" id="2.40.10.10:FF:000028">
    <property type="entry name" value="Serine protease easter"/>
    <property type="match status" value="1"/>
</dbReference>
<dbReference type="SUPFAM" id="SSF50494">
    <property type="entry name" value="Trypsin-like serine proteases"/>
    <property type="match status" value="1"/>
</dbReference>
<dbReference type="InterPro" id="IPR009003">
    <property type="entry name" value="Peptidase_S1_PA"/>
</dbReference>
<evidence type="ECO:0000256" key="6">
    <source>
        <dbReference type="SAM" id="SignalP"/>
    </source>
</evidence>
<evidence type="ECO:0000256" key="5">
    <source>
        <dbReference type="RuleBase" id="RU363034"/>
    </source>
</evidence>
<keyword evidence="1 6" id="KW-0732">Signal</keyword>
<dbReference type="AlphaFoldDB" id="A0A553NB33"/>
<dbReference type="GO" id="GO:0004252">
    <property type="term" value="F:serine-type endopeptidase activity"/>
    <property type="evidence" value="ECO:0007669"/>
    <property type="project" value="InterPro"/>
</dbReference>
<dbReference type="PROSITE" id="PS00134">
    <property type="entry name" value="TRYPSIN_HIS"/>
    <property type="match status" value="1"/>
</dbReference>
<reference evidence="8 9" key="1">
    <citation type="journal article" date="2018" name="Nat. Ecol. Evol.">
        <title>Genomic signatures of mitonuclear coevolution across populations of Tigriopus californicus.</title>
        <authorList>
            <person name="Barreto F.S."/>
            <person name="Watson E.T."/>
            <person name="Lima T.G."/>
            <person name="Willett C.S."/>
            <person name="Edmands S."/>
            <person name="Li W."/>
            <person name="Burton R.S."/>
        </authorList>
    </citation>
    <scope>NUCLEOTIDE SEQUENCE [LARGE SCALE GENOMIC DNA]</scope>
    <source>
        <strain evidence="8 9">San Diego</strain>
    </source>
</reference>
<accession>A0A553NB33</accession>